<dbReference type="AlphaFoldDB" id="A0A7H9BYK1"/>
<accession>A0A7H9BYK1</accession>
<feature type="domain" description="Transglycosylase SLT" evidence="4">
    <location>
        <begin position="62"/>
        <end position="160"/>
    </location>
</feature>
<feature type="region of interest" description="Disordered" evidence="3">
    <location>
        <begin position="234"/>
        <end position="253"/>
    </location>
</feature>
<evidence type="ECO:0000313" key="5">
    <source>
        <dbReference type="EMBL" id="QLH16500.1"/>
    </source>
</evidence>
<evidence type="ECO:0000256" key="1">
    <source>
        <dbReference type="ARBA" id="ARBA00007734"/>
    </source>
</evidence>
<dbReference type="Gene3D" id="1.10.530.10">
    <property type="match status" value="1"/>
</dbReference>
<evidence type="ECO:0000313" key="6">
    <source>
        <dbReference type="Proteomes" id="UP000509322"/>
    </source>
</evidence>
<dbReference type="Proteomes" id="UP000509322">
    <property type="component" value="Chromosome 2"/>
</dbReference>
<proteinExistence type="inferred from homology"/>
<protein>
    <submittedName>
        <fullName evidence="5">Lytic transglycosylase domain-containing protein</fullName>
    </submittedName>
</protein>
<dbReference type="InterPro" id="IPR023346">
    <property type="entry name" value="Lysozyme-like_dom_sf"/>
</dbReference>
<dbReference type="PANTHER" id="PTHR37423">
    <property type="entry name" value="SOLUBLE LYTIC MUREIN TRANSGLYCOSYLASE-RELATED"/>
    <property type="match status" value="1"/>
</dbReference>
<evidence type="ECO:0000256" key="2">
    <source>
        <dbReference type="ARBA" id="ARBA00009387"/>
    </source>
</evidence>
<gene>
    <name evidence="5" type="ORF">HYQ43_18660</name>
</gene>
<comment type="similarity">
    <text evidence="2">Belongs to the virb1 family.</text>
</comment>
<reference evidence="5 6" key="1">
    <citation type="submission" date="2020-07" db="EMBL/GenBank/DDBJ databases">
        <title>The complete genome of Paracoccus pantotrophus ACCC 10489.</title>
        <authorList>
            <person name="Si Y."/>
        </authorList>
    </citation>
    <scope>NUCLEOTIDE SEQUENCE [LARGE SCALE GENOMIC DNA]</scope>
    <source>
        <strain evidence="5 6">ACCC10489</strain>
    </source>
</reference>
<dbReference type="EMBL" id="CP058690">
    <property type="protein sequence ID" value="QLH16500.1"/>
    <property type="molecule type" value="Genomic_DNA"/>
</dbReference>
<dbReference type="SUPFAM" id="SSF53955">
    <property type="entry name" value="Lysozyme-like"/>
    <property type="match status" value="1"/>
</dbReference>
<dbReference type="Pfam" id="PF01464">
    <property type="entry name" value="SLT"/>
    <property type="match status" value="1"/>
</dbReference>
<evidence type="ECO:0000259" key="4">
    <source>
        <dbReference type="Pfam" id="PF01464"/>
    </source>
</evidence>
<evidence type="ECO:0000256" key="3">
    <source>
        <dbReference type="SAM" id="MobiDB-lite"/>
    </source>
</evidence>
<dbReference type="CDD" id="cd00254">
    <property type="entry name" value="LT-like"/>
    <property type="match status" value="1"/>
</dbReference>
<name>A0A7H9BYK1_PARPN</name>
<dbReference type="InterPro" id="IPR008258">
    <property type="entry name" value="Transglycosylase_SLT_dom_1"/>
</dbReference>
<dbReference type="PANTHER" id="PTHR37423:SF2">
    <property type="entry name" value="MEMBRANE-BOUND LYTIC MUREIN TRANSGLYCOSYLASE C"/>
    <property type="match status" value="1"/>
</dbReference>
<sequence length="274" mass="29476">MQSRRPFHAVIMLSGRLRAARRHALLPLSGLLLALPFALPVTAQERTAEQRAILDQIAVHVAEAARRFDIPEHWIRAVMQVESAGDSTAVSRAGAMGLMQIMPETWAALRSRHGLGDDPFAPRDNILGGTAYLREMLDRYGTVGAMLAAYNAGPGRYDDYLISGRTLPAETRAYVATLAPRLVDDGSLSRPAIAAPRVTDWREASIFVGSTDRNNSARDPQIGRIAEGADSATDLQHGRIPNDGHSAPAIPAHPHALAPADELFVSRSSSGDAP</sequence>
<organism evidence="5 6">
    <name type="scientific">Paracoccus pantotrophus</name>
    <name type="common">Thiosphaera pantotropha</name>
    <dbReference type="NCBI Taxonomy" id="82367"/>
    <lineage>
        <taxon>Bacteria</taxon>
        <taxon>Pseudomonadati</taxon>
        <taxon>Pseudomonadota</taxon>
        <taxon>Alphaproteobacteria</taxon>
        <taxon>Rhodobacterales</taxon>
        <taxon>Paracoccaceae</taxon>
        <taxon>Paracoccus</taxon>
    </lineage>
</organism>
<comment type="similarity">
    <text evidence="1">Belongs to the transglycosylase Slt family.</text>
</comment>